<dbReference type="EMBL" id="JAGZYH010000049">
    <property type="protein sequence ID" value="MBS6622778.1"/>
    <property type="molecule type" value="Genomic_DNA"/>
</dbReference>
<sequence>MTHATIFVYGYIFGILKNAAPDSLTANDFERCAMSPTTETARIITKMHNLRKITPDIDRKIAAAFSQITEFDEQDAHRMQPVELQSSWQRGYYAALAGTPLNSWGDISAARKAKGMSQAQLADSLGVTQAYISAVENGTRNASDEMTAKAKALLGV</sequence>
<dbReference type="CDD" id="cd00093">
    <property type="entry name" value="HTH_XRE"/>
    <property type="match status" value="1"/>
</dbReference>
<reference evidence="2" key="1">
    <citation type="submission" date="2021-02" db="EMBL/GenBank/DDBJ databases">
        <title>Infant gut strain persistence is associated with maternal origin, phylogeny, and functional potential including surface adhesion and iron acquisition.</title>
        <authorList>
            <person name="Lou Y.C."/>
        </authorList>
    </citation>
    <scope>NUCLEOTIDE SEQUENCE</scope>
    <source>
        <strain evidence="2">L2_039_000G1_dasL2_039_000G1_maxbin2.maxbin.077</strain>
    </source>
</reference>
<dbReference type="GO" id="GO:0003677">
    <property type="term" value="F:DNA binding"/>
    <property type="evidence" value="ECO:0007669"/>
    <property type="project" value="InterPro"/>
</dbReference>
<evidence type="ECO:0000259" key="1">
    <source>
        <dbReference type="PROSITE" id="PS50943"/>
    </source>
</evidence>
<proteinExistence type="predicted"/>
<dbReference type="Gene3D" id="1.10.260.40">
    <property type="entry name" value="lambda repressor-like DNA-binding domains"/>
    <property type="match status" value="1"/>
</dbReference>
<dbReference type="InterPro" id="IPR010982">
    <property type="entry name" value="Lambda_DNA-bd_dom_sf"/>
</dbReference>
<organism evidence="2 3">
    <name type="scientific">Faecalibacterium prausnitzii</name>
    <dbReference type="NCBI Taxonomy" id="853"/>
    <lineage>
        <taxon>Bacteria</taxon>
        <taxon>Bacillati</taxon>
        <taxon>Bacillota</taxon>
        <taxon>Clostridia</taxon>
        <taxon>Eubacteriales</taxon>
        <taxon>Oscillospiraceae</taxon>
        <taxon>Faecalibacterium</taxon>
    </lineage>
</organism>
<dbReference type="AlphaFoldDB" id="A0A9E1GM10"/>
<gene>
    <name evidence="2" type="ORF">KH315_11550</name>
</gene>
<comment type="caution">
    <text evidence="2">The sequence shown here is derived from an EMBL/GenBank/DDBJ whole genome shotgun (WGS) entry which is preliminary data.</text>
</comment>
<protein>
    <submittedName>
        <fullName evidence="2">Helix-turn-helix transcriptional regulator</fullName>
    </submittedName>
</protein>
<dbReference type="Pfam" id="PF01381">
    <property type="entry name" value="HTH_3"/>
    <property type="match status" value="1"/>
</dbReference>
<dbReference type="Proteomes" id="UP000811365">
    <property type="component" value="Unassembled WGS sequence"/>
</dbReference>
<dbReference type="SUPFAM" id="SSF47413">
    <property type="entry name" value="lambda repressor-like DNA-binding domains"/>
    <property type="match status" value="1"/>
</dbReference>
<evidence type="ECO:0000313" key="2">
    <source>
        <dbReference type="EMBL" id="MBS6622778.1"/>
    </source>
</evidence>
<feature type="domain" description="HTH cro/C1-type" evidence="1">
    <location>
        <begin position="107"/>
        <end position="146"/>
    </location>
</feature>
<evidence type="ECO:0000313" key="3">
    <source>
        <dbReference type="Proteomes" id="UP000811365"/>
    </source>
</evidence>
<accession>A0A9E1GM10</accession>
<name>A0A9E1GM10_9FIRM</name>
<dbReference type="SMART" id="SM00530">
    <property type="entry name" value="HTH_XRE"/>
    <property type="match status" value="1"/>
</dbReference>
<dbReference type="PROSITE" id="PS50943">
    <property type="entry name" value="HTH_CROC1"/>
    <property type="match status" value="1"/>
</dbReference>
<dbReference type="InterPro" id="IPR001387">
    <property type="entry name" value="Cro/C1-type_HTH"/>
</dbReference>